<proteinExistence type="inferred from homology"/>
<evidence type="ECO:0000256" key="1">
    <source>
        <dbReference type="RuleBase" id="RU000487"/>
    </source>
</evidence>
<dbReference type="RefSeq" id="XP_002670491.1">
    <property type="nucleotide sequence ID" value="XM_002670445.1"/>
</dbReference>
<reference evidence="2 3" key="1">
    <citation type="journal article" date="2010" name="Cell">
        <title>The genome of Naegleria gruberi illuminates early eukaryotic versatility.</title>
        <authorList>
            <person name="Fritz-Laylin L.K."/>
            <person name="Prochnik S.E."/>
            <person name="Ginger M.L."/>
            <person name="Dacks J.B."/>
            <person name="Carpenter M.L."/>
            <person name="Field M.C."/>
            <person name="Kuo A."/>
            <person name="Paredez A."/>
            <person name="Chapman J."/>
            <person name="Pham J."/>
            <person name="Shu S."/>
            <person name="Neupane R."/>
            <person name="Cipriano M."/>
            <person name="Mancuso J."/>
            <person name="Tu H."/>
            <person name="Salamov A."/>
            <person name="Lindquist E."/>
            <person name="Shapiro H."/>
            <person name="Lucas S."/>
            <person name="Grigoriev I.V."/>
            <person name="Cande W.Z."/>
            <person name="Fulton C."/>
            <person name="Rokhsar D.S."/>
            <person name="Dawson S.C."/>
        </authorList>
    </citation>
    <scope>NUCLEOTIDE SEQUENCE [LARGE SCALE GENOMIC DNA]</scope>
    <source>
        <strain evidence="2 3">NEG-M</strain>
    </source>
</reference>
<dbReference type="STRING" id="5762.D2VZR7"/>
<dbReference type="eggNOG" id="KOG0676">
    <property type="taxonomic scope" value="Eukaryota"/>
</dbReference>
<dbReference type="FunFam" id="3.30.420.40:FF:000050">
    <property type="entry name" value="Actin, alpha skeletal muscle"/>
    <property type="match status" value="1"/>
</dbReference>
<dbReference type="SUPFAM" id="SSF53067">
    <property type="entry name" value="Actin-like ATPase domain"/>
    <property type="match status" value="2"/>
</dbReference>
<dbReference type="Proteomes" id="UP000006671">
    <property type="component" value="Unassembled WGS sequence"/>
</dbReference>
<name>D2VZR7_NAEGR</name>
<dbReference type="Pfam" id="PF00022">
    <property type="entry name" value="Actin"/>
    <property type="match status" value="1"/>
</dbReference>
<dbReference type="VEuPathDB" id="AmoebaDB:NAEGRDRAFT_53573"/>
<evidence type="ECO:0000313" key="3">
    <source>
        <dbReference type="Proteomes" id="UP000006671"/>
    </source>
</evidence>
<dbReference type="Gene3D" id="3.90.640.10">
    <property type="entry name" value="Actin, Chain A, domain 4"/>
    <property type="match status" value="1"/>
</dbReference>
<dbReference type="PANTHER" id="PTHR11937">
    <property type="entry name" value="ACTIN"/>
    <property type="match status" value="1"/>
</dbReference>
<dbReference type="PRINTS" id="PR00190">
    <property type="entry name" value="ACTIN"/>
</dbReference>
<comment type="similarity">
    <text evidence="1">Belongs to the actin family.</text>
</comment>
<organism evidence="3">
    <name type="scientific">Naegleria gruberi</name>
    <name type="common">Amoeba</name>
    <dbReference type="NCBI Taxonomy" id="5762"/>
    <lineage>
        <taxon>Eukaryota</taxon>
        <taxon>Discoba</taxon>
        <taxon>Heterolobosea</taxon>
        <taxon>Tetramitia</taxon>
        <taxon>Eutetramitia</taxon>
        <taxon>Vahlkampfiidae</taxon>
        <taxon>Naegleria</taxon>
    </lineage>
</organism>
<gene>
    <name evidence="2" type="ORF">NAEGRDRAFT_53573</name>
</gene>
<dbReference type="Gene3D" id="3.30.420.40">
    <property type="match status" value="2"/>
</dbReference>
<dbReference type="AlphaFoldDB" id="D2VZR7"/>
<accession>D2VZR7</accession>
<dbReference type="InParanoid" id="D2VZR7"/>
<protein>
    <recommendedName>
        <fullName evidence="4">Actin</fullName>
    </recommendedName>
</protein>
<dbReference type="KEGG" id="ngr:NAEGRDRAFT_53573"/>
<dbReference type="InterPro" id="IPR043129">
    <property type="entry name" value="ATPase_NBD"/>
</dbReference>
<dbReference type="EMBL" id="GG738915">
    <property type="protein sequence ID" value="EFC37747.1"/>
    <property type="molecule type" value="Genomic_DNA"/>
</dbReference>
<evidence type="ECO:0000313" key="2">
    <source>
        <dbReference type="EMBL" id="EFC37747.1"/>
    </source>
</evidence>
<dbReference type="InterPro" id="IPR004000">
    <property type="entry name" value="Actin"/>
</dbReference>
<evidence type="ECO:0008006" key="4">
    <source>
        <dbReference type="Google" id="ProtNLM"/>
    </source>
</evidence>
<keyword evidence="3" id="KW-1185">Reference proteome</keyword>
<dbReference type="GeneID" id="8853594"/>
<sequence>MQDETLTIDLGSHCIRAGFSGSDAPVLNFYSMIGFPKYQTTALNYLSSYSKLSYIGEEANKLRGILSLFHPIDNGKIINWDVLALFFEYTFHNLNIPLQDSNIMLVEPSSNLKSNRNSLTQLCFESFNSASLGFGNAQVMAMYSAGRTSGLIADCGDSSCRVLPIHEGYVISHASGKLNVGGKSIDKYLGKLLEYKGINFTSSSEMEILREMKESIVTCSKGEEYLVQQYELPDGTLIETSRERYECVECLFNPNLVGISSDFGIAELIYNSICKCPIDTKLDLYSNIILSGGTSLIQDFNVKLKQELDQLNQRHSFRIISPPERNYSSWIGASIVSSMGHMRPYRVHKEQYNEYGCSIMDRIFPSH</sequence>
<dbReference type="SMART" id="SM00268">
    <property type="entry name" value="ACTIN"/>
    <property type="match status" value="1"/>
</dbReference>